<dbReference type="AlphaFoldDB" id="A0A9F5MYC0"/>
<evidence type="ECO:0000256" key="2">
    <source>
        <dbReference type="ARBA" id="ARBA00006991"/>
    </source>
</evidence>
<keyword evidence="3" id="KW-0479">Metal-binding</keyword>
<dbReference type="OMA" id="SARMKHE"/>
<dbReference type="Gene3D" id="6.10.140.140">
    <property type="match status" value="1"/>
</dbReference>
<feature type="domain" description="C2H2-type" evidence="13">
    <location>
        <begin position="404"/>
        <end position="431"/>
    </location>
</feature>
<dbReference type="PROSITE" id="PS00028">
    <property type="entry name" value="ZINC_FINGER_C2H2_1"/>
    <property type="match status" value="8"/>
</dbReference>
<dbReference type="RefSeq" id="XP_025028986.1">
    <property type="nucleotide sequence ID" value="XM_025173218.1"/>
</dbReference>
<dbReference type="FunFam" id="3.30.160.60:FF:000383">
    <property type="entry name" value="Uncharacterized protein"/>
    <property type="match status" value="1"/>
</dbReference>
<feature type="compositionally biased region" description="Basic and acidic residues" evidence="12">
    <location>
        <begin position="319"/>
        <end position="339"/>
    </location>
</feature>
<feature type="domain" description="C2H2-type" evidence="13">
    <location>
        <begin position="432"/>
        <end position="459"/>
    </location>
</feature>
<reference evidence="16 17" key="1">
    <citation type="submission" date="2025-04" db="UniProtKB">
        <authorList>
            <consortium name="RefSeq"/>
        </authorList>
    </citation>
    <scope>IDENTIFICATION</scope>
    <source>
        <tissue evidence="16 17">Liver</tissue>
    </source>
</reference>
<dbReference type="CDD" id="cd07765">
    <property type="entry name" value="KRAB_A-box"/>
    <property type="match status" value="1"/>
</dbReference>
<keyword evidence="6" id="KW-0862">Zinc</keyword>
<feature type="domain" description="C2H2-type" evidence="13">
    <location>
        <begin position="460"/>
        <end position="487"/>
    </location>
</feature>
<dbReference type="RefSeq" id="XP_025028985.1">
    <property type="nucleotide sequence ID" value="XM_025173217.1"/>
</dbReference>
<dbReference type="SUPFAM" id="SSF57667">
    <property type="entry name" value="beta-beta-alpha zinc fingers"/>
    <property type="match status" value="4"/>
</dbReference>
<dbReference type="InterPro" id="IPR013087">
    <property type="entry name" value="Znf_C2H2_type"/>
</dbReference>
<evidence type="ECO:0000256" key="8">
    <source>
        <dbReference type="ARBA" id="ARBA00023125"/>
    </source>
</evidence>
<feature type="domain" description="C2H2-type" evidence="13">
    <location>
        <begin position="516"/>
        <end position="543"/>
    </location>
</feature>
<evidence type="ECO:0000313" key="16">
    <source>
        <dbReference type="RefSeq" id="XP_025028985.1"/>
    </source>
</evidence>
<feature type="domain" description="C2H2-type" evidence="13">
    <location>
        <begin position="376"/>
        <end position="403"/>
    </location>
</feature>
<accession>A0A9F5MYC0</accession>
<dbReference type="FunFam" id="3.30.160.60:FF:002343">
    <property type="entry name" value="Zinc finger protein 33A"/>
    <property type="match status" value="1"/>
</dbReference>
<dbReference type="Proteomes" id="UP000695026">
    <property type="component" value="Unplaced"/>
</dbReference>
<dbReference type="GO" id="GO:0008270">
    <property type="term" value="F:zinc ion binding"/>
    <property type="evidence" value="ECO:0007669"/>
    <property type="project" value="UniProtKB-KW"/>
</dbReference>
<dbReference type="SMART" id="SM00355">
    <property type="entry name" value="ZnF_C2H2"/>
    <property type="match status" value="8"/>
</dbReference>
<keyword evidence="10" id="KW-0539">Nucleus</keyword>
<dbReference type="InterPro" id="IPR001909">
    <property type="entry name" value="KRAB"/>
</dbReference>
<dbReference type="GO" id="GO:0006355">
    <property type="term" value="P:regulation of DNA-templated transcription"/>
    <property type="evidence" value="ECO:0007669"/>
    <property type="project" value="InterPro"/>
</dbReference>
<evidence type="ECO:0000256" key="9">
    <source>
        <dbReference type="ARBA" id="ARBA00023163"/>
    </source>
</evidence>
<dbReference type="FunFam" id="3.30.160.60:FF:000367">
    <property type="entry name" value="Zinc finger protein 572"/>
    <property type="match status" value="1"/>
</dbReference>
<keyword evidence="8" id="KW-0238">DNA-binding</keyword>
<evidence type="ECO:0000256" key="11">
    <source>
        <dbReference type="PROSITE-ProRule" id="PRU00042"/>
    </source>
</evidence>
<dbReference type="OrthoDB" id="9411774at2759"/>
<evidence type="ECO:0000256" key="4">
    <source>
        <dbReference type="ARBA" id="ARBA00022737"/>
    </source>
</evidence>
<dbReference type="Pfam" id="PF01352">
    <property type="entry name" value="KRAB"/>
    <property type="match status" value="1"/>
</dbReference>
<dbReference type="GeneID" id="103063053"/>
<feature type="domain" description="C2H2-type" evidence="13">
    <location>
        <begin position="488"/>
        <end position="515"/>
    </location>
</feature>
<feature type="domain" description="C2H2-type" evidence="13">
    <location>
        <begin position="544"/>
        <end position="571"/>
    </location>
</feature>
<dbReference type="GO" id="GO:0005634">
    <property type="term" value="C:nucleus"/>
    <property type="evidence" value="ECO:0007669"/>
    <property type="project" value="UniProtKB-SubCell"/>
</dbReference>
<dbReference type="Gene3D" id="3.30.160.60">
    <property type="entry name" value="Classic Zinc Finger"/>
    <property type="match status" value="8"/>
</dbReference>
<evidence type="ECO:0000256" key="3">
    <source>
        <dbReference type="ARBA" id="ARBA00022723"/>
    </source>
</evidence>
<dbReference type="PANTHER" id="PTHR23234">
    <property type="entry name" value="ZNF44 PROTEIN"/>
    <property type="match status" value="1"/>
</dbReference>
<evidence type="ECO:0000256" key="7">
    <source>
        <dbReference type="ARBA" id="ARBA00023015"/>
    </source>
</evidence>
<keyword evidence="4" id="KW-0677">Repeat</keyword>
<proteinExistence type="inferred from homology"/>
<dbReference type="PROSITE" id="PS50805">
    <property type="entry name" value="KRAB"/>
    <property type="match status" value="1"/>
</dbReference>
<evidence type="ECO:0000256" key="6">
    <source>
        <dbReference type="ARBA" id="ARBA00022833"/>
    </source>
</evidence>
<feature type="domain" description="KRAB" evidence="14">
    <location>
        <begin position="210"/>
        <end position="283"/>
    </location>
</feature>
<feature type="domain" description="C2H2-type" evidence="13">
    <location>
        <begin position="572"/>
        <end position="599"/>
    </location>
</feature>
<organism evidence="15 16">
    <name type="scientific">Python bivittatus</name>
    <name type="common">Burmese python</name>
    <name type="synonym">Python molurus bivittatus</name>
    <dbReference type="NCBI Taxonomy" id="176946"/>
    <lineage>
        <taxon>Eukaryota</taxon>
        <taxon>Metazoa</taxon>
        <taxon>Chordata</taxon>
        <taxon>Craniata</taxon>
        <taxon>Vertebrata</taxon>
        <taxon>Euteleostomi</taxon>
        <taxon>Lepidosauria</taxon>
        <taxon>Squamata</taxon>
        <taxon>Bifurcata</taxon>
        <taxon>Unidentata</taxon>
        <taxon>Episquamata</taxon>
        <taxon>Toxicofera</taxon>
        <taxon>Serpentes</taxon>
        <taxon>Henophidia</taxon>
        <taxon>Pythonidae</taxon>
        <taxon>Python</taxon>
    </lineage>
</organism>
<dbReference type="FunFam" id="3.30.160.60:FF:001119">
    <property type="entry name" value="zinc finger protein 408"/>
    <property type="match status" value="1"/>
</dbReference>
<keyword evidence="15" id="KW-1185">Reference proteome</keyword>
<feature type="region of interest" description="Disordered" evidence="12">
    <location>
        <begin position="319"/>
        <end position="375"/>
    </location>
</feature>
<dbReference type="Pfam" id="PF00096">
    <property type="entry name" value="zf-C2H2"/>
    <property type="match status" value="7"/>
</dbReference>
<keyword evidence="7" id="KW-0805">Transcription regulation</keyword>
<evidence type="ECO:0000313" key="17">
    <source>
        <dbReference type="RefSeq" id="XP_025028986.1"/>
    </source>
</evidence>
<dbReference type="PROSITE" id="PS50157">
    <property type="entry name" value="ZINC_FINGER_C2H2_2"/>
    <property type="match status" value="8"/>
</dbReference>
<dbReference type="FunFam" id="3.30.160.60:FF:001049">
    <property type="entry name" value="zinc finger protein 319"/>
    <property type="match status" value="1"/>
</dbReference>
<dbReference type="InterPro" id="IPR036051">
    <property type="entry name" value="KRAB_dom_sf"/>
</dbReference>
<dbReference type="InterPro" id="IPR036236">
    <property type="entry name" value="Znf_C2H2_sf"/>
</dbReference>
<evidence type="ECO:0000256" key="10">
    <source>
        <dbReference type="ARBA" id="ARBA00023242"/>
    </source>
</evidence>
<dbReference type="PANTHER" id="PTHR23234:SF8">
    <property type="entry name" value="C2H2-TYPE DOMAIN-CONTAINING PROTEIN"/>
    <property type="match status" value="1"/>
</dbReference>
<comment type="similarity">
    <text evidence="2">Belongs to the krueppel C2H2-type zinc-finger protein family.</text>
</comment>
<keyword evidence="5 11" id="KW-0863">Zinc-finger</keyword>
<evidence type="ECO:0000256" key="5">
    <source>
        <dbReference type="ARBA" id="ARBA00022771"/>
    </source>
</evidence>
<dbReference type="SMART" id="SM00349">
    <property type="entry name" value="KRAB"/>
    <property type="match status" value="1"/>
</dbReference>
<protein>
    <submittedName>
        <fullName evidence="16 17">Zinc finger protein 436-like isoform X1</fullName>
    </submittedName>
</protein>
<evidence type="ECO:0000259" key="14">
    <source>
        <dbReference type="PROSITE" id="PS50805"/>
    </source>
</evidence>
<evidence type="ECO:0000256" key="1">
    <source>
        <dbReference type="ARBA" id="ARBA00004123"/>
    </source>
</evidence>
<dbReference type="SUPFAM" id="SSF109640">
    <property type="entry name" value="KRAB domain (Kruppel-associated box)"/>
    <property type="match status" value="1"/>
</dbReference>
<evidence type="ECO:0000256" key="12">
    <source>
        <dbReference type="SAM" id="MobiDB-lite"/>
    </source>
</evidence>
<gene>
    <name evidence="16 17" type="primary">LOC103063053</name>
</gene>
<dbReference type="GO" id="GO:0003677">
    <property type="term" value="F:DNA binding"/>
    <property type="evidence" value="ECO:0007669"/>
    <property type="project" value="UniProtKB-KW"/>
</dbReference>
<dbReference type="FunFam" id="3.30.160.60:FF:001270">
    <property type="entry name" value="zinc finger protein 583 isoform X1"/>
    <property type="match status" value="1"/>
</dbReference>
<evidence type="ECO:0000313" key="15">
    <source>
        <dbReference type="Proteomes" id="UP000695026"/>
    </source>
</evidence>
<comment type="subcellular location">
    <subcellularLocation>
        <location evidence="1">Nucleus</location>
    </subcellularLocation>
</comment>
<evidence type="ECO:0000259" key="13">
    <source>
        <dbReference type="PROSITE" id="PS50157"/>
    </source>
</evidence>
<keyword evidence="9" id="KW-0804">Transcription</keyword>
<sequence length="636" mass="73246">MCKRSEKMKLLYLAKSEDLLRETEAERENIVWEWKELQRFLRDQEEVLLRRLEELEKDIIARRDEHLSGKGPGRSGKGLLSKNLKGANKGYVCLTVGLASEQSWTGKAPWLLCCVLCTDYACLKNGASSKFKGEFMELEHRLNRFSRKRIELKEVLCTFKEMLKLELDEEGDAYLLPGGREKSAWYSRFLHSCRRTGEGLALPQFAQKPVSFEEVVVRFSKEEWSLLDPSQRVLYREVMQENYENVASLVLSLTSLGPNSWVEEEDEAVLGLCSQRSEKGDHHNVTITVLSGQERSKEKEKDLLPANFEKTVVQDTLRKDEEYRLEKPATHQRRSERQRKAGQKTQEEESMLSPVDRQKIGKILLQPRSDKGGKQKLCPKCGKVFNRSILLLKHKQMHQRTTPYQCSDCGKIFSQRSHLCKHKKSHAKEKRFRCSDCGKTFHRSSHLSSHQRIHTGIKPYTCSGCGKSFSRGPDLRRHQKSHTGEKLHKCLDCGKSFGLHSTLIKHERIHTGEKPYKCSNCKKSFSQRSHLIVHKRIHTKDRPFKCLLCGTGFIQKAHLISHQRTHTGEKPFRCCSCGRSFKRNSTRVKHEKNHEKDLEALRVRSLSLSTSPSCGREGSTWRSSCRNVQRVGKAAA</sequence>
<name>A0A9F5MYC0_PYTBI</name>
<dbReference type="KEGG" id="pbi:103063053"/>
<dbReference type="InterPro" id="IPR050758">
    <property type="entry name" value="Znf_C2H2-type"/>
</dbReference>
<dbReference type="FunFam" id="3.30.160.60:FF:002090">
    <property type="entry name" value="Zinc finger protein 473"/>
    <property type="match status" value="1"/>
</dbReference>